<dbReference type="Gene3D" id="1.20.120.330">
    <property type="entry name" value="Nucleotidyltransferases domain 2"/>
    <property type="match status" value="1"/>
</dbReference>
<dbReference type="OrthoDB" id="359241at2157"/>
<reference evidence="2 3" key="1">
    <citation type="submission" date="2011-10" db="EMBL/GenBank/DDBJ databases">
        <title>The Improved High-Quality Draft genome of Methanoplanus limicola DSM 2279.</title>
        <authorList>
            <consortium name="US DOE Joint Genome Institute (JGI-PGF)"/>
            <person name="Lucas S."/>
            <person name="Copeland A."/>
            <person name="Lapidus A."/>
            <person name="Glavina del Rio T."/>
            <person name="Dalin E."/>
            <person name="Tice H."/>
            <person name="Bruce D."/>
            <person name="Goodwin L."/>
            <person name="Pitluck S."/>
            <person name="Peters L."/>
            <person name="Mikhailova N."/>
            <person name="Lu M."/>
            <person name="Kyrpides N."/>
            <person name="Mavromatis K."/>
            <person name="Ivanova N."/>
            <person name="Markowitz V."/>
            <person name="Cheng J.-F."/>
            <person name="Hugenholtz P."/>
            <person name="Woyke T."/>
            <person name="Wu D."/>
            <person name="Wirth R."/>
            <person name="Brambilla E.-M."/>
            <person name="Klenk H.-P."/>
            <person name="Eisen J.A."/>
        </authorList>
    </citation>
    <scope>NUCLEOTIDE SEQUENCE [LARGE SCALE GENOMIC DNA]</scope>
    <source>
        <strain evidence="2 3">DSM 2279</strain>
    </source>
</reference>
<keyword evidence="3" id="KW-1185">Reference proteome</keyword>
<feature type="domain" description="HEPN" evidence="1">
    <location>
        <begin position="9"/>
        <end position="120"/>
    </location>
</feature>
<name>H1YXF6_9EURY</name>
<dbReference type="STRING" id="937775.Metlim_2859"/>
<protein>
    <submittedName>
        <fullName evidence="2">HEPN domain protein</fullName>
    </submittedName>
</protein>
<proteinExistence type="predicted"/>
<gene>
    <name evidence="2" type="ORF">Metlim_2859</name>
</gene>
<evidence type="ECO:0000259" key="1">
    <source>
        <dbReference type="PROSITE" id="PS50910"/>
    </source>
</evidence>
<dbReference type="Proteomes" id="UP000005741">
    <property type="component" value="Chromosome"/>
</dbReference>
<dbReference type="SUPFAM" id="SSF81593">
    <property type="entry name" value="Nucleotidyltransferase substrate binding subunit/domain"/>
    <property type="match status" value="1"/>
</dbReference>
<sequence>MAERSGDWFSQAERDLGMASEALKSGYFEWTCFISQQAAEKAVKAVFQRYNKNAWGLSVSDLFRALNEERDIPKNIVRSARLLDRFYIPARYPDGFESGIPADYFDEVDAEDAVSCAEEIIRFCGDILSESCSD</sequence>
<accession>H1YXF6</accession>
<dbReference type="AlphaFoldDB" id="H1YXF6"/>
<dbReference type="HOGENOM" id="CLU_123170_2_1_2"/>
<dbReference type="Pfam" id="PF05168">
    <property type="entry name" value="HEPN"/>
    <property type="match status" value="1"/>
</dbReference>
<dbReference type="RefSeq" id="WP_004079612.1">
    <property type="nucleotide sequence ID" value="NZ_CM001436.1"/>
</dbReference>
<evidence type="ECO:0000313" key="3">
    <source>
        <dbReference type="Proteomes" id="UP000005741"/>
    </source>
</evidence>
<dbReference type="PROSITE" id="PS50910">
    <property type="entry name" value="HEPN"/>
    <property type="match status" value="1"/>
</dbReference>
<evidence type="ECO:0000313" key="2">
    <source>
        <dbReference type="EMBL" id="EHQ36893.1"/>
    </source>
</evidence>
<dbReference type="SMART" id="SM00748">
    <property type="entry name" value="HEPN"/>
    <property type="match status" value="1"/>
</dbReference>
<dbReference type="EMBL" id="CM001436">
    <property type="protein sequence ID" value="EHQ36893.1"/>
    <property type="molecule type" value="Genomic_DNA"/>
</dbReference>
<dbReference type="InParanoid" id="H1YXF6"/>
<dbReference type="InterPro" id="IPR007842">
    <property type="entry name" value="HEPN_dom"/>
</dbReference>
<organism evidence="2 3">
    <name type="scientific">Methanoplanus limicola DSM 2279</name>
    <dbReference type="NCBI Taxonomy" id="937775"/>
    <lineage>
        <taxon>Archaea</taxon>
        <taxon>Methanobacteriati</taxon>
        <taxon>Methanobacteriota</taxon>
        <taxon>Stenosarchaea group</taxon>
        <taxon>Methanomicrobia</taxon>
        <taxon>Methanomicrobiales</taxon>
        <taxon>Methanomicrobiaceae</taxon>
        <taxon>Methanoplanus</taxon>
    </lineage>
</organism>